<comment type="caution">
    <text evidence="4">The sequence shown here is derived from an EMBL/GenBank/DDBJ whole genome shotgun (WGS) entry which is preliminary data.</text>
</comment>
<evidence type="ECO:0000313" key="5">
    <source>
        <dbReference type="Proteomes" id="UP001085076"/>
    </source>
</evidence>
<organism evidence="4 5">
    <name type="scientific">Dioscorea zingiberensis</name>
    <dbReference type="NCBI Taxonomy" id="325984"/>
    <lineage>
        <taxon>Eukaryota</taxon>
        <taxon>Viridiplantae</taxon>
        <taxon>Streptophyta</taxon>
        <taxon>Embryophyta</taxon>
        <taxon>Tracheophyta</taxon>
        <taxon>Spermatophyta</taxon>
        <taxon>Magnoliopsida</taxon>
        <taxon>Liliopsida</taxon>
        <taxon>Dioscoreales</taxon>
        <taxon>Dioscoreaceae</taxon>
        <taxon>Dioscorea</taxon>
    </lineage>
</organism>
<dbReference type="GO" id="GO:0019903">
    <property type="term" value="F:protein phosphatase binding"/>
    <property type="evidence" value="ECO:0007669"/>
    <property type="project" value="InterPro"/>
</dbReference>
<sequence>MFWRIPNFAASSPVETILDKETFTLEELLDEEDIIQECKALNTRLINFLRDRTQVAQLVQYIVEDAPEDAESRRIFKFPFIACEIFTCEIDVILKSLVEDEELMDLLFSFLEPNRPHSSLLAGYFSKVVICLMLRKTISLMSYVQNHDGIFRRLVDLIGITSIMEVLVRLVNADHMYPNYMDVMQWLADSDLLEMVVDKLNPSMPPEVHANTAEVLWAIIRNAPSALASKLTSPSFIEKIFSHALEDAFSKSALVHALSVCISFLDPKRTSPTVLTHSIRSQHVYDPCIDVNAETVRAMLPKLGDLLNILNVSREENILPTTYGELRPPFGKHRLKIVEFISVLLGTGDQGAENQLITSGAIQKTLDLFFDYPFNNALHHHVESIIVSCLESKNVAVVDHLFHDCNLIQKFLQADKNPVLPCDANMLTSPTASRQPPRAGYIGHITRIANKIVQLSNNNEHIWTYLKDDNEWISWQNVLSERNAVENVYKWACGRPTAIQDRRDNDEDEIYDRDYDVTTLANNLSQAFRYCVYENDDTNEVRRSNDQDDEEEYFDDDSAEVVISSLRLGDDHERCLFTNSNWFAFQDDKISEEPLSTSNLDSLEEIDLNGIENHKSEEVLVGEDALANSSSSQYEKVPNLPSMNGLTNPQTVLETGAPSDLEPFQFETRGSDDLFNDANVPDWVGWRGPSDILVDGPTEDCSFPPDTEVSVTNRSPMSISESNTGPATGEGDALLFEDDAEFVGVEMEGPGRTDEQATTEGDTIRVAHTSTSNSHQQLPELRKNEATGIVEFNDINHWRVEPEVGVVQE</sequence>
<reference evidence="4" key="1">
    <citation type="submission" date="2021-03" db="EMBL/GenBank/DDBJ databases">
        <authorList>
            <person name="Li Z."/>
            <person name="Yang C."/>
        </authorList>
    </citation>
    <scope>NUCLEOTIDE SEQUENCE</scope>
    <source>
        <strain evidence="4">Dzin_1.0</strain>
        <tissue evidence="4">Leaf</tissue>
    </source>
</reference>
<name>A0A9D5H8U8_9LILI</name>
<dbReference type="Proteomes" id="UP001085076">
    <property type="component" value="Miscellaneous, Linkage group lg07"/>
</dbReference>
<dbReference type="InterPro" id="IPR007587">
    <property type="entry name" value="SAPS"/>
</dbReference>
<evidence type="ECO:0008006" key="6">
    <source>
        <dbReference type="Google" id="ProtNLM"/>
    </source>
</evidence>
<feature type="compositionally biased region" description="Polar residues" evidence="3">
    <location>
        <begin position="709"/>
        <end position="726"/>
    </location>
</feature>
<dbReference type="SUPFAM" id="SSF48371">
    <property type="entry name" value="ARM repeat"/>
    <property type="match status" value="1"/>
</dbReference>
<evidence type="ECO:0000256" key="3">
    <source>
        <dbReference type="SAM" id="MobiDB-lite"/>
    </source>
</evidence>
<keyword evidence="2" id="KW-0131">Cell cycle</keyword>
<comment type="similarity">
    <text evidence="1">Belongs to the SAPS family.</text>
</comment>
<dbReference type="OrthoDB" id="295029at2759"/>
<dbReference type="Pfam" id="PF04499">
    <property type="entry name" value="SAPS"/>
    <property type="match status" value="1"/>
</dbReference>
<gene>
    <name evidence="4" type="ORF">J5N97_024541</name>
</gene>
<evidence type="ECO:0000256" key="1">
    <source>
        <dbReference type="ARBA" id="ARBA00006180"/>
    </source>
</evidence>
<dbReference type="GO" id="GO:0019888">
    <property type="term" value="F:protein phosphatase regulator activity"/>
    <property type="evidence" value="ECO:0007669"/>
    <property type="project" value="TreeGrafter"/>
</dbReference>
<evidence type="ECO:0000313" key="4">
    <source>
        <dbReference type="EMBL" id="KAJ0967624.1"/>
    </source>
</evidence>
<dbReference type="InterPro" id="IPR016024">
    <property type="entry name" value="ARM-type_fold"/>
</dbReference>
<dbReference type="PANTHER" id="PTHR12634:SF8">
    <property type="entry name" value="FIERY MOUNTAIN, ISOFORM D"/>
    <property type="match status" value="1"/>
</dbReference>
<accession>A0A9D5H8U8</accession>
<reference evidence="4" key="2">
    <citation type="journal article" date="2022" name="Hortic Res">
        <title>The genome of Dioscorea zingiberensis sheds light on the biosynthesis, origin and evolution of the medicinally important diosgenin saponins.</title>
        <authorList>
            <person name="Li Y."/>
            <person name="Tan C."/>
            <person name="Li Z."/>
            <person name="Guo J."/>
            <person name="Li S."/>
            <person name="Chen X."/>
            <person name="Wang C."/>
            <person name="Dai X."/>
            <person name="Yang H."/>
            <person name="Song W."/>
            <person name="Hou L."/>
            <person name="Xu J."/>
            <person name="Tong Z."/>
            <person name="Xu A."/>
            <person name="Yuan X."/>
            <person name="Wang W."/>
            <person name="Yang Q."/>
            <person name="Chen L."/>
            <person name="Sun Z."/>
            <person name="Wang K."/>
            <person name="Pan B."/>
            <person name="Chen J."/>
            <person name="Bao Y."/>
            <person name="Liu F."/>
            <person name="Qi X."/>
            <person name="Gang D.R."/>
            <person name="Wen J."/>
            <person name="Li J."/>
        </authorList>
    </citation>
    <scope>NUCLEOTIDE SEQUENCE</scope>
    <source>
        <strain evidence="4">Dzin_1.0</strain>
    </source>
</reference>
<dbReference type="AlphaFoldDB" id="A0A9D5H8U8"/>
<protein>
    <recommendedName>
        <fullName evidence="6">SIT4 phosphatase-associated family protein</fullName>
    </recommendedName>
</protein>
<feature type="region of interest" description="Disordered" evidence="3">
    <location>
        <begin position="707"/>
        <end position="729"/>
    </location>
</feature>
<dbReference type="PANTHER" id="PTHR12634">
    <property type="entry name" value="SIT4 YEAST -ASSOCIATING PROTEIN-RELATED"/>
    <property type="match status" value="1"/>
</dbReference>
<proteinExistence type="inferred from homology"/>
<evidence type="ECO:0000256" key="2">
    <source>
        <dbReference type="ARBA" id="ARBA00023306"/>
    </source>
</evidence>
<keyword evidence="5" id="KW-1185">Reference proteome</keyword>
<dbReference type="EMBL" id="JAGGNH010000007">
    <property type="protein sequence ID" value="KAJ0967624.1"/>
    <property type="molecule type" value="Genomic_DNA"/>
</dbReference>